<dbReference type="VEuPathDB" id="MicrosporidiaDB:NBO_8g0011"/>
<accession>R0KW60</accession>
<keyword evidence="1" id="KW-0472">Membrane</keyword>
<feature type="transmembrane region" description="Helical" evidence="1">
    <location>
        <begin position="242"/>
        <end position="262"/>
    </location>
</feature>
<gene>
    <name evidence="2" type="ORF">NBO_8g0011</name>
</gene>
<keyword evidence="1" id="KW-1133">Transmembrane helix</keyword>
<proteinExistence type="predicted"/>
<feature type="transmembrane region" description="Helical" evidence="1">
    <location>
        <begin position="45"/>
        <end position="71"/>
    </location>
</feature>
<organism evidence="2 3">
    <name type="scientific">Nosema bombycis (strain CQ1 / CVCC 102059)</name>
    <name type="common">Microsporidian parasite</name>
    <name type="synonym">Pebrine of silkworm</name>
    <dbReference type="NCBI Taxonomy" id="578461"/>
    <lineage>
        <taxon>Eukaryota</taxon>
        <taxon>Fungi</taxon>
        <taxon>Fungi incertae sedis</taxon>
        <taxon>Microsporidia</taxon>
        <taxon>Nosematidae</taxon>
        <taxon>Nosema</taxon>
    </lineage>
</organism>
<dbReference type="OrthoDB" id="10569604at2759"/>
<evidence type="ECO:0000313" key="2">
    <source>
        <dbReference type="EMBL" id="EOB15146.1"/>
    </source>
</evidence>
<dbReference type="AlphaFoldDB" id="R0KW60"/>
<dbReference type="HOGENOM" id="CLU_960079_0_0_1"/>
<dbReference type="EMBL" id="KB908916">
    <property type="protein sequence ID" value="EOB15146.1"/>
    <property type="molecule type" value="Genomic_DNA"/>
</dbReference>
<dbReference type="OMA" id="IEETECH"/>
<feature type="transmembrane region" description="Helical" evidence="1">
    <location>
        <begin position="91"/>
        <end position="120"/>
    </location>
</feature>
<keyword evidence="3" id="KW-1185">Reference proteome</keyword>
<protein>
    <submittedName>
        <fullName evidence="2">Uncharacterized protein</fullName>
    </submittedName>
</protein>
<name>R0KW60_NOSB1</name>
<feature type="transmembrane region" description="Helical" evidence="1">
    <location>
        <begin position="12"/>
        <end position="38"/>
    </location>
</feature>
<dbReference type="Proteomes" id="UP000016927">
    <property type="component" value="Unassembled WGS sequence"/>
</dbReference>
<feature type="transmembrane region" description="Helical" evidence="1">
    <location>
        <begin position="269"/>
        <end position="288"/>
    </location>
</feature>
<evidence type="ECO:0000256" key="1">
    <source>
        <dbReference type="SAM" id="Phobius"/>
    </source>
</evidence>
<evidence type="ECO:0000313" key="3">
    <source>
        <dbReference type="Proteomes" id="UP000016927"/>
    </source>
</evidence>
<reference evidence="2 3" key="1">
    <citation type="journal article" date="2013" name="BMC Genomics">
        <title>Comparative genomics of parasitic silkworm microsporidia reveal an association between genome expansion and host adaptation.</title>
        <authorList>
            <person name="Pan G."/>
            <person name="Xu J."/>
            <person name="Li T."/>
            <person name="Xia Q."/>
            <person name="Liu S.L."/>
            <person name="Zhang G."/>
            <person name="Li S."/>
            <person name="Li C."/>
            <person name="Liu H."/>
            <person name="Yang L."/>
            <person name="Liu T."/>
            <person name="Zhang X."/>
            <person name="Wu Z."/>
            <person name="Fan W."/>
            <person name="Dang X."/>
            <person name="Xiang H."/>
            <person name="Tao M."/>
            <person name="Li Y."/>
            <person name="Hu J."/>
            <person name="Li Z."/>
            <person name="Lin L."/>
            <person name="Luo J."/>
            <person name="Geng L."/>
            <person name="Wang L."/>
            <person name="Long M."/>
            <person name="Wan Y."/>
            <person name="He N."/>
            <person name="Zhang Z."/>
            <person name="Lu C."/>
            <person name="Keeling P.J."/>
            <person name="Wang J."/>
            <person name="Xiang Z."/>
            <person name="Zhou Z."/>
        </authorList>
    </citation>
    <scope>NUCLEOTIDE SEQUENCE [LARGE SCALE GENOMIC DNA]</scope>
    <source>
        <strain evidence="3">CQ1 / CVCC 102059</strain>
    </source>
</reference>
<feature type="transmembrane region" description="Helical" evidence="1">
    <location>
        <begin position="206"/>
        <end position="230"/>
    </location>
</feature>
<keyword evidence="1" id="KW-0812">Transmembrane</keyword>
<sequence>MLNLIIFKYSYQLILCGLTFTPEFFYLSPLGMCLFFLLRRLRTRIRYFIGCLLLLISFYYPLIYPVTYGFIQCNTYTSVRTLLLSDLKYDLSRIVIFLELISYLLRSFIGFPYVYLFFVLEIYNLITFFKPPSEEKDLKTMLESVKYLLKDYVALSKEYRAIFGTVKFNNRIFEEHQYSDSEFSNEFCNLEKQPDIKKHKPNEDSLIVFDLFTPLILVNIDNVYSFYALGALLLPTYTMSKMIYFVVFFYLLDLILLSLFLIPFCKMNFGNGSVYLRIMMLTAMYYLYKM</sequence>